<evidence type="ECO:0000313" key="2">
    <source>
        <dbReference type="EMBL" id="TXC85428.1"/>
    </source>
</evidence>
<sequence length="238" mass="27255">MRIPSATSLLFIDLETVPLHEKFEDLDPRGQELWQLKNRYWLQDDQDPSAVYAERAGVMAEFSKVICATVAYLSSNGNGLALKLKSFYGDDEKTVLQELIPVLNSVGRTELKLLCAHNGIEFDFPFLARRITIHQLALPECLDLAGKKPWEVPHIDTMELWKFGDRKAYTSLNLLSYVFNIPSPKDDISGADVKKVYYEEKNLERIVRYCEKDVTTLAKIYLKFGNNGLEINEIQSEF</sequence>
<dbReference type="GO" id="GO:0004527">
    <property type="term" value="F:exonuclease activity"/>
    <property type="evidence" value="ECO:0007669"/>
    <property type="project" value="UniProtKB-KW"/>
</dbReference>
<comment type="caution">
    <text evidence="2">The sequence shown here is derived from an EMBL/GenBank/DDBJ whole genome shotgun (WGS) entry which is preliminary data.</text>
</comment>
<dbReference type="Gene3D" id="3.30.420.10">
    <property type="entry name" value="Ribonuclease H-like superfamily/Ribonuclease H"/>
    <property type="match status" value="1"/>
</dbReference>
<dbReference type="InterPro" id="IPR036397">
    <property type="entry name" value="RNaseH_sf"/>
</dbReference>
<reference evidence="2 3" key="1">
    <citation type="submission" date="2019-08" db="EMBL/GenBank/DDBJ databases">
        <title>Genome of Luteibaculum oceani JCM 18817.</title>
        <authorList>
            <person name="Bowman J.P."/>
        </authorList>
    </citation>
    <scope>NUCLEOTIDE SEQUENCE [LARGE SCALE GENOMIC DNA]</scope>
    <source>
        <strain evidence="2 3">JCM 18817</strain>
    </source>
</reference>
<dbReference type="OrthoDB" id="9773351at2"/>
<accession>A0A5C6VPW9</accession>
<protein>
    <submittedName>
        <fullName evidence="2">3'-5' exonuclease</fullName>
    </submittedName>
</protein>
<dbReference type="Proteomes" id="UP000321168">
    <property type="component" value="Unassembled WGS sequence"/>
</dbReference>
<dbReference type="EMBL" id="VORB01000001">
    <property type="protein sequence ID" value="TXC85428.1"/>
    <property type="molecule type" value="Genomic_DNA"/>
</dbReference>
<name>A0A5C6VPW9_9FLAO</name>
<dbReference type="GO" id="GO:0003676">
    <property type="term" value="F:nucleic acid binding"/>
    <property type="evidence" value="ECO:0007669"/>
    <property type="project" value="InterPro"/>
</dbReference>
<proteinExistence type="predicted"/>
<gene>
    <name evidence="2" type="ORF">FRX97_02025</name>
</gene>
<keyword evidence="2" id="KW-0540">Nuclease</keyword>
<dbReference type="SUPFAM" id="SSF53098">
    <property type="entry name" value="Ribonuclease H-like"/>
    <property type="match status" value="1"/>
</dbReference>
<dbReference type="InterPro" id="IPR012337">
    <property type="entry name" value="RNaseH-like_sf"/>
</dbReference>
<dbReference type="RefSeq" id="WP_147012856.1">
    <property type="nucleotide sequence ID" value="NZ_VORB01000001.1"/>
</dbReference>
<organism evidence="2 3">
    <name type="scientific">Luteibaculum oceani</name>
    <dbReference type="NCBI Taxonomy" id="1294296"/>
    <lineage>
        <taxon>Bacteria</taxon>
        <taxon>Pseudomonadati</taxon>
        <taxon>Bacteroidota</taxon>
        <taxon>Flavobacteriia</taxon>
        <taxon>Flavobacteriales</taxon>
        <taxon>Luteibaculaceae</taxon>
        <taxon>Luteibaculum</taxon>
    </lineage>
</organism>
<dbReference type="AlphaFoldDB" id="A0A5C6VPW9"/>
<evidence type="ECO:0000313" key="3">
    <source>
        <dbReference type="Proteomes" id="UP000321168"/>
    </source>
</evidence>
<dbReference type="Pfam" id="PF10108">
    <property type="entry name" value="DNA_pol_B_exo2"/>
    <property type="match status" value="1"/>
</dbReference>
<keyword evidence="2" id="KW-0269">Exonuclease</keyword>
<evidence type="ECO:0000259" key="1">
    <source>
        <dbReference type="Pfam" id="PF10108"/>
    </source>
</evidence>
<feature type="domain" description="Predicted 3'-5' exonuclease PolB-like" evidence="1">
    <location>
        <begin position="62"/>
        <end position="225"/>
    </location>
</feature>
<dbReference type="InterPro" id="IPR019288">
    <property type="entry name" value="3'-5'_exonuclease_PolB-like"/>
</dbReference>
<keyword evidence="3" id="KW-1185">Reference proteome</keyword>
<keyword evidence="2" id="KW-0378">Hydrolase</keyword>